<dbReference type="Pfam" id="PF11013">
    <property type="entry name" value="DUF2851"/>
    <property type="match status" value="1"/>
</dbReference>
<organism evidence="1 2">
    <name type="scientific">Psychroflexus aurantiacus</name>
    <dbReference type="NCBI Taxonomy" id="2709310"/>
    <lineage>
        <taxon>Bacteria</taxon>
        <taxon>Pseudomonadati</taxon>
        <taxon>Bacteroidota</taxon>
        <taxon>Flavobacteriia</taxon>
        <taxon>Flavobacteriales</taxon>
        <taxon>Flavobacteriaceae</taxon>
        <taxon>Psychroflexus</taxon>
    </lineage>
</organism>
<protein>
    <submittedName>
        <fullName evidence="1">DUF2851 family protein</fullName>
    </submittedName>
</protein>
<evidence type="ECO:0000313" key="2">
    <source>
        <dbReference type="Proteomes" id="UP000478505"/>
    </source>
</evidence>
<comment type="caution">
    <text evidence="1">The sequence shown here is derived from an EMBL/GenBank/DDBJ whole genome shotgun (WGS) entry which is preliminary data.</text>
</comment>
<reference evidence="1 2" key="1">
    <citation type="submission" date="2020-02" db="EMBL/GenBank/DDBJ databases">
        <title>Flavobacteriaceae Psychroflexus bacterium YR1-1, complete genome.</title>
        <authorList>
            <person name="Li Y."/>
            <person name="Wu S."/>
        </authorList>
    </citation>
    <scope>NUCLEOTIDE SEQUENCE [LARGE SCALE GENOMIC DNA]</scope>
    <source>
        <strain evidence="1 2">YR1-1</strain>
    </source>
</reference>
<dbReference type="AlphaFoldDB" id="A0A6B3R1K4"/>
<evidence type="ECO:0000313" key="1">
    <source>
        <dbReference type="EMBL" id="NEV93918.1"/>
    </source>
</evidence>
<keyword evidence="2" id="KW-1185">Reference proteome</keyword>
<dbReference type="EMBL" id="JAAIKD010000003">
    <property type="protein sequence ID" value="NEV93918.1"/>
    <property type="molecule type" value="Genomic_DNA"/>
</dbReference>
<accession>A0A6B3R1K4</accession>
<proteinExistence type="predicted"/>
<dbReference type="RefSeq" id="WP_164004634.1">
    <property type="nucleotide sequence ID" value="NZ_JAAIKD010000003.1"/>
</dbReference>
<gene>
    <name evidence="1" type="ORF">G3567_07135</name>
</gene>
<sequence length="427" mass="49885">MQEAFLHSLWKYKKLNMTQLKTTRGEELQILHTGLHNETESGPDFFKAEIQLDGQHWVGNLEIHLRSSDWYAHHHETDPAYDNVILHVVWEDDMSVFRKDETEIPCLELKHYISHSQLEAYHDLFENSADKWINCETHFAEVEDFKLTHWLERLYIERLQEKNQLILNLLKVSSNNWDEVCFKLMAKAFGLNVNGEVFLQMSSAAGFSVFQKSFQNPVQLEALCFGLCGMLPAESEEAYVRTLQKEFDFLRQKFQLKLPVAGQVKYFRLRPDNFPSIRLSQFCNLYSERPQVFAQLIQCKTKTGLYDLLEAKATGYWETHYNFGRESKSKLKKISRSFKDLLIINTILPLKFAFESYKGQLDFEESIYPIISSLKPEMNRITKGYESLKSELAKSALESQALIQLKTKYCDMNRCLNCQVGLELLHA</sequence>
<name>A0A6B3R1K4_9FLAO</name>
<dbReference type="InterPro" id="IPR021272">
    <property type="entry name" value="DUF2851"/>
</dbReference>
<dbReference type="Proteomes" id="UP000478505">
    <property type="component" value="Unassembled WGS sequence"/>
</dbReference>